<comment type="caution">
    <text evidence="5">The sequence shown here is derived from an EMBL/GenBank/DDBJ whole genome shotgun (WGS) entry which is preliminary data.</text>
</comment>
<organism evidence="5 6">
    <name type="scientific">Suipraeoptans intestinalis</name>
    <dbReference type="NCBI Taxonomy" id="2606628"/>
    <lineage>
        <taxon>Bacteria</taxon>
        <taxon>Bacillati</taxon>
        <taxon>Bacillota</taxon>
        <taxon>Clostridia</taxon>
        <taxon>Lachnospirales</taxon>
        <taxon>Lachnospiraceae</taxon>
        <taxon>Suipraeoptans</taxon>
    </lineage>
</organism>
<dbReference type="AlphaFoldDB" id="A0A6N7V1X0"/>
<dbReference type="PANTHER" id="PTHR46847">
    <property type="entry name" value="D-ALLOSE-BINDING PERIPLASMIC PROTEIN-RELATED"/>
    <property type="match status" value="1"/>
</dbReference>
<feature type="domain" description="Periplasmic binding protein" evidence="4">
    <location>
        <begin position="35"/>
        <end position="282"/>
    </location>
</feature>
<evidence type="ECO:0000259" key="4">
    <source>
        <dbReference type="Pfam" id="PF13407"/>
    </source>
</evidence>
<evidence type="ECO:0000256" key="2">
    <source>
        <dbReference type="ARBA" id="ARBA00007639"/>
    </source>
</evidence>
<dbReference type="InterPro" id="IPR028082">
    <property type="entry name" value="Peripla_BP_I"/>
</dbReference>
<dbReference type="SUPFAM" id="SSF53822">
    <property type="entry name" value="Periplasmic binding protein-like I"/>
    <property type="match status" value="1"/>
</dbReference>
<dbReference type="GO" id="GO:0030246">
    <property type="term" value="F:carbohydrate binding"/>
    <property type="evidence" value="ECO:0007669"/>
    <property type="project" value="UniProtKB-ARBA"/>
</dbReference>
<dbReference type="CDD" id="cd19971">
    <property type="entry name" value="PBP1_ABC_sugar_binding-like"/>
    <property type="match status" value="1"/>
</dbReference>
<protein>
    <submittedName>
        <fullName evidence="5">Sugar ABC transporter substrate-binding protein</fullName>
    </submittedName>
</protein>
<gene>
    <name evidence="5" type="ORF">FYJ34_07630</name>
</gene>
<evidence type="ECO:0000313" key="5">
    <source>
        <dbReference type="EMBL" id="MSR94130.1"/>
    </source>
</evidence>
<name>A0A6N7V1X0_9FIRM</name>
<keyword evidence="6" id="KW-1185">Reference proteome</keyword>
<dbReference type="RefSeq" id="WP_154478852.1">
    <property type="nucleotide sequence ID" value="NZ_JAQYBV010000114.1"/>
</dbReference>
<dbReference type="EMBL" id="VULY01000018">
    <property type="protein sequence ID" value="MSR94130.1"/>
    <property type="molecule type" value="Genomic_DNA"/>
</dbReference>
<dbReference type="Proteomes" id="UP000434409">
    <property type="component" value="Unassembled WGS sequence"/>
</dbReference>
<dbReference type="Pfam" id="PF13407">
    <property type="entry name" value="Peripla_BP_4"/>
    <property type="match status" value="1"/>
</dbReference>
<evidence type="ECO:0000256" key="3">
    <source>
        <dbReference type="ARBA" id="ARBA00022729"/>
    </source>
</evidence>
<dbReference type="PANTHER" id="PTHR46847:SF1">
    <property type="entry name" value="D-ALLOSE-BINDING PERIPLASMIC PROTEIN-RELATED"/>
    <property type="match status" value="1"/>
</dbReference>
<proteinExistence type="inferred from homology"/>
<evidence type="ECO:0000256" key="1">
    <source>
        <dbReference type="ARBA" id="ARBA00004196"/>
    </source>
</evidence>
<comment type="subcellular location">
    <subcellularLocation>
        <location evidence="1">Cell envelope</location>
    </subcellularLocation>
</comment>
<keyword evidence="3" id="KW-0732">Signal</keyword>
<evidence type="ECO:0000313" key="6">
    <source>
        <dbReference type="Proteomes" id="UP000434409"/>
    </source>
</evidence>
<dbReference type="GO" id="GO:0030313">
    <property type="term" value="C:cell envelope"/>
    <property type="evidence" value="ECO:0007669"/>
    <property type="project" value="UniProtKB-SubCell"/>
</dbReference>
<accession>A0A6N7V1X0</accession>
<reference evidence="5 6" key="1">
    <citation type="submission" date="2019-08" db="EMBL/GenBank/DDBJ databases">
        <title>In-depth cultivation of the pig gut microbiome towards novel bacterial diversity and tailored functional studies.</title>
        <authorList>
            <person name="Wylensek D."/>
            <person name="Hitch T.C.A."/>
            <person name="Clavel T."/>
        </authorList>
    </citation>
    <scope>NUCLEOTIDE SEQUENCE [LARGE SCALE GENOMIC DNA]</scope>
    <source>
        <strain evidence="5 6">68-1-5</strain>
    </source>
</reference>
<sequence>MAGTIVILFLILTAVVLGLAGKEEKKQRKFGATYMTMNNPYFEVLDENIKEIVEGNGDILITRDPLQDQEKQNAQIRDMIDEGIDVLFLNPVDWKGIQSSLELCRKKKIPVFVMDTPVYEKELVVSTILSDNYEAGAACAKDMMRKRQSAKIVIVYSQNINSTSERVKGFLDTIREHPEYQVVAKKNGAAELEVGMREMKKIINEGITFDVVLGGNDPTALGCIAAMQKMNKEEGVMVYGIDGSPDAKAMIKAGYMEATSAQSPVRIGMKAAETAYEYLDGKPVEQEIKIPVTLITRDNMKNYSISGWQ</sequence>
<comment type="similarity">
    <text evidence="2">Belongs to the bacterial solute-binding protein 2 family.</text>
</comment>
<dbReference type="InterPro" id="IPR025997">
    <property type="entry name" value="SBP_2_dom"/>
</dbReference>
<dbReference type="Gene3D" id="3.40.50.2300">
    <property type="match status" value="2"/>
</dbReference>